<keyword evidence="1" id="KW-0233">DNA recombination</keyword>
<dbReference type="PANTHER" id="PTHR41251">
    <property type="entry name" value="NON-HOMOLOGOUS END JOINING PROTEIN KU"/>
    <property type="match status" value="1"/>
</dbReference>
<accession>A0A919H3Q9</accession>
<dbReference type="GO" id="GO:0003690">
    <property type="term" value="F:double-stranded DNA binding"/>
    <property type="evidence" value="ECO:0007669"/>
    <property type="project" value="TreeGrafter"/>
</dbReference>
<dbReference type="PANTHER" id="PTHR41251:SF1">
    <property type="entry name" value="NON-HOMOLOGOUS END JOINING PROTEIN KU"/>
    <property type="match status" value="1"/>
</dbReference>
<evidence type="ECO:0000313" key="2">
    <source>
        <dbReference type="EMBL" id="GHI86874.1"/>
    </source>
</evidence>
<dbReference type="AlphaFoldDB" id="A0A919H3Q9"/>
<dbReference type="Proteomes" id="UP000600026">
    <property type="component" value="Unassembled WGS sequence"/>
</dbReference>
<dbReference type="GO" id="GO:0006310">
    <property type="term" value="P:DNA recombination"/>
    <property type="evidence" value="ECO:0007669"/>
    <property type="project" value="UniProtKB-KW"/>
</dbReference>
<name>A0A919H3Q9_9ACTN</name>
<dbReference type="EMBL" id="BNEE01000006">
    <property type="protein sequence ID" value="GHI86874.1"/>
    <property type="molecule type" value="Genomic_DNA"/>
</dbReference>
<proteinExistence type="predicted"/>
<reference evidence="2" key="1">
    <citation type="submission" date="2020-09" db="EMBL/GenBank/DDBJ databases">
        <title>Whole genome shotgun sequence of Streptomyces xanthophaeus NBRC 12829.</title>
        <authorList>
            <person name="Komaki H."/>
            <person name="Tamura T."/>
        </authorList>
    </citation>
    <scope>NUCLEOTIDE SEQUENCE</scope>
    <source>
        <strain evidence="2">NBRC 12829</strain>
    </source>
</reference>
<protein>
    <submittedName>
        <fullName evidence="2">Uncharacterized protein</fullName>
    </submittedName>
</protein>
<dbReference type="RefSeq" id="WP_031142513.1">
    <property type="nucleotide sequence ID" value="NZ_BNEE01000006.1"/>
</dbReference>
<sequence>MKSLCTSIDPIAAGASYYVTANGPAAKPYILLRTALARSSKGAVAKVGFRGRECLALLRTLGGCPCPPRDALARRNPLDLRRPVPDAAVDESVARTLAGAPCAT</sequence>
<keyword evidence="3" id="KW-1185">Reference proteome</keyword>
<gene>
    <name evidence="2" type="ORF">Sxan_42380</name>
</gene>
<comment type="caution">
    <text evidence="2">The sequence shown here is derived from an EMBL/GenBank/DDBJ whole genome shotgun (WGS) entry which is preliminary data.</text>
</comment>
<evidence type="ECO:0000256" key="1">
    <source>
        <dbReference type="ARBA" id="ARBA00023172"/>
    </source>
</evidence>
<evidence type="ECO:0000313" key="3">
    <source>
        <dbReference type="Proteomes" id="UP000600026"/>
    </source>
</evidence>
<organism evidence="2 3">
    <name type="scientific">Streptomyces xanthophaeus</name>
    <dbReference type="NCBI Taxonomy" id="67385"/>
    <lineage>
        <taxon>Bacteria</taxon>
        <taxon>Bacillati</taxon>
        <taxon>Actinomycetota</taxon>
        <taxon>Actinomycetes</taxon>
        <taxon>Kitasatosporales</taxon>
        <taxon>Streptomycetaceae</taxon>
        <taxon>Streptomyces</taxon>
    </lineage>
</organism>
<dbReference type="InterPro" id="IPR009187">
    <property type="entry name" value="Prok_Ku"/>
</dbReference>